<evidence type="ECO:0000313" key="2">
    <source>
        <dbReference type="Proteomes" id="UP001156389"/>
    </source>
</evidence>
<name>A0ABT2JN46_9ACTN</name>
<evidence type="ECO:0000313" key="1">
    <source>
        <dbReference type="EMBL" id="MCT2588934.1"/>
    </source>
</evidence>
<proteinExistence type="predicted"/>
<reference evidence="1 2" key="1">
    <citation type="submission" date="2021-10" db="EMBL/GenBank/DDBJ databases">
        <title>Streptomyces gossypii sp. nov., isolated from soil collected from cotton field.</title>
        <authorList>
            <person name="Ge X."/>
            <person name="Chen X."/>
            <person name="Liu W."/>
        </authorList>
    </citation>
    <scope>NUCLEOTIDE SEQUENCE [LARGE SCALE GENOMIC DNA]</scope>
    <source>
        <strain evidence="1 2">N2-109</strain>
    </source>
</reference>
<dbReference type="EMBL" id="JAJAGO010000001">
    <property type="protein sequence ID" value="MCT2588934.1"/>
    <property type="molecule type" value="Genomic_DNA"/>
</dbReference>
<gene>
    <name evidence="1" type="ORF">LHJ74_03115</name>
</gene>
<protein>
    <recommendedName>
        <fullName evidence="3">ATP-binding protein</fullName>
    </recommendedName>
</protein>
<accession>A0ABT2JN46</accession>
<sequence length="73" mass="7977">MTRSAATRRNLPASPFKNPVAPPLKHFAVGDRVSHDEHGLGRVIGLEGENAVLVDFGPVQKRIMAPFTKMTQL</sequence>
<comment type="caution">
    <text evidence="1">The sequence shown here is derived from an EMBL/GenBank/DDBJ whole genome shotgun (WGS) entry which is preliminary data.</text>
</comment>
<keyword evidence="2" id="KW-1185">Reference proteome</keyword>
<organism evidence="1 2">
    <name type="scientific">Streptomyces gossypii</name>
    <dbReference type="NCBI Taxonomy" id="2883101"/>
    <lineage>
        <taxon>Bacteria</taxon>
        <taxon>Bacillati</taxon>
        <taxon>Actinomycetota</taxon>
        <taxon>Actinomycetes</taxon>
        <taxon>Kitasatosporales</taxon>
        <taxon>Streptomycetaceae</taxon>
        <taxon>Streptomyces</taxon>
    </lineage>
</organism>
<dbReference type="Proteomes" id="UP001156389">
    <property type="component" value="Unassembled WGS sequence"/>
</dbReference>
<evidence type="ECO:0008006" key="3">
    <source>
        <dbReference type="Google" id="ProtNLM"/>
    </source>
</evidence>
<dbReference type="RefSeq" id="WP_260215868.1">
    <property type="nucleotide sequence ID" value="NZ_JAJAGO010000001.1"/>
</dbReference>